<name>Q939E8_AQUAC</name>
<dbReference type="AlphaFoldDB" id="Q939E8"/>
<organism evidence="1">
    <name type="scientific">Aquipseudomonas alcaligenes</name>
    <name type="common">Pseudomonas alcaligenes</name>
    <dbReference type="NCBI Taxonomy" id="43263"/>
    <lineage>
        <taxon>Bacteria</taxon>
        <taxon>Pseudomonadati</taxon>
        <taxon>Pseudomonadota</taxon>
        <taxon>Gammaproteobacteria</taxon>
        <taxon>Pseudomonadales</taxon>
        <taxon>Pseudomonadaceae</taxon>
        <taxon>Aquipseudomonas</taxon>
    </lineage>
</organism>
<reference evidence="1" key="1">
    <citation type="journal article" date="2001" name="Mol. Microbiol.">
        <title>Discovery and distribution of super-integrons among pseudomonads.</title>
        <authorList>
            <person name="Vaisvila R."/>
            <person name="Morgan R.D."/>
            <person name="Posfai J."/>
            <person name="Raleigh E.A."/>
        </authorList>
    </citation>
    <scope>NUCLEOTIDE SEQUENCE</scope>
    <source>
        <strain evidence="1">ATCC 55044</strain>
    </source>
</reference>
<sequence length="167" mass="19444">MLPYLKQAERAQRYLERLRNIYKGTYTPGSSEFYEDELVSFFIHCYHIRDWIINLSKLPITAKDIDAFINSHNELKICADFCNGEKHCHLERSKRTGGQPHLAYREYRVTHYTSQSGAPSTYKASYKIISGTQAYDALEIAEKCMELWSEYIAEMQIKYLSQPPANA</sequence>
<protein>
    <submittedName>
        <fullName evidence="1">Ypar25</fullName>
    </submittedName>
</protein>
<accession>Q939E8</accession>
<dbReference type="EMBL" id="AY038186">
    <property type="protein sequence ID" value="AAK73310.1"/>
    <property type="molecule type" value="Genomic_DNA"/>
</dbReference>
<proteinExistence type="predicted"/>
<evidence type="ECO:0000313" key="1">
    <source>
        <dbReference type="EMBL" id="AAK73310.1"/>
    </source>
</evidence>